<dbReference type="Pfam" id="PF20330">
    <property type="entry name" value="DUF6625"/>
    <property type="match status" value="1"/>
</dbReference>
<reference evidence="2" key="1">
    <citation type="submission" date="2021-01" db="EMBL/GenBank/DDBJ databases">
        <title>Draft genome sequence of Nasalis larvatus strain YZ03.</title>
        <authorList>
            <person name="Suzuki-Hashido N."/>
            <person name="Tsuchida S."/>
            <person name="Hayakawa T."/>
        </authorList>
    </citation>
    <scope>NUCLEOTIDE SEQUENCE [LARGE SCALE GENOMIC DNA]</scope>
    <source>
        <strain evidence="2">YZ03</strain>
    </source>
</reference>
<organism evidence="1 2">
    <name type="scientific">Lactobacillus nasalidis</name>
    <dbReference type="NCBI Taxonomy" id="2797258"/>
    <lineage>
        <taxon>Bacteria</taxon>
        <taxon>Bacillati</taxon>
        <taxon>Bacillota</taxon>
        <taxon>Bacilli</taxon>
        <taxon>Lactobacillales</taxon>
        <taxon>Lactobacillaceae</taxon>
        <taxon>Lactobacillus</taxon>
    </lineage>
</organism>
<sequence>MKKCCFIIPYFGKLPNYFEVFAKSCEKKLDYQWLVFTDDEHRYQVPKNVVLKSMSFNEFLNITKNKLGFEPEIQEYHKICDLKPAFGYIFEDYIKEFEFWGYCDLDTIFGDMNAFITDDILRKYDKLFCLGHCVMFKNNYENNRMFMKPVNGKIWYRESFLSPKTTVFDETYGGTHNINTLFKFYNKKVLEEDWSFNCNIAPANLQRIRYVPESNSFKVEKYHDSIFVWDNGKILRYQLKKGKIYSEEYMYMHFQQRKMKVDKKVLQTSAIKILGDGFYSMDEEKVTVSNFKKIKHRVYSFRKFKLLLKWKKDGLKKKLGI</sequence>
<proteinExistence type="predicted"/>
<protein>
    <recommendedName>
        <fullName evidence="3">Glycosyl transferase</fullName>
    </recommendedName>
</protein>
<name>A0ABQ3W9L9_9LACO</name>
<evidence type="ECO:0000313" key="1">
    <source>
        <dbReference type="EMBL" id="GHW02125.1"/>
    </source>
</evidence>
<evidence type="ECO:0008006" key="3">
    <source>
        <dbReference type="Google" id="ProtNLM"/>
    </source>
</evidence>
<keyword evidence="2" id="KW-1185">Reference proteome</keyword>
<dbReference type="InterPro" id="IPR046733">
    <property type="entry name" value="DUF6625"/>
</dbReference>
<accession>A0ABQ3W9L9</accession>
<evidence type="ECO:0000313" key="2">
    <source>
        <dbReference type="Proteomes" id="UP000616547"/>
    </source>
</evidence>
<dbReference type="Proteomes" id="UP000616547">
    <property type="component" value="Unassembled WGS sequence"/>
</dbReference>
<dbReference type="RefSeq" id="WP_201331385.1">
    <property type="nucleotide sequence ID" value="NZ_BOCG01000507.1"/>
</dbReference>
<comment type="caution">
    <text evidence="1">The sequence shown here is derived from an EMBL/GenBank/DDBJ whole genome shotgun (WGS) entry which is preliminary data.</text>
</comment>
<dbReference type="EMBL" id="BOCI01000495">
    <property type="protein sequence ID" value="GHW02125.1"/>
    <property type="molecule type" value="Genomic_DNA"/>
</dbReference>
<gene>
    <name evidence="1" type="ORF">lacNasYZ03_18120</name>
</gene>